<proteinExistence type="predicted"/>
<protein>
    <submittedName>
        <fullName evidence="2">Deacylase</fullName>
    </submittedName>
</protein>
<accession>A0A918UPT7</accession>
<keyword evidence="1" id="KW-0732">Signal</keyword>
<dbReference type="Pfam" id="PF09411">
    <property type="entry name" value="PagL"/>
    <property type="match status" value="1"/>
</dbReference>
<name>A0A918UPT7_9CAUL</name>
<feature type="signal peptide" evidence="1">
    <location>
        <begin position="1"/>
        <end position="23"/>
    </location>
</feature>
<sequence>MIKSGFVGALALGVVALAGSASAGEIYGGAYAHDVTFLGEALGIGAAGREGGADIELGWRSDKKENWDFLRHPSVYVMAAVNTQGDSSHIATGLTWKVNFGETKKWFVRPGFGLAYTDGYDELPDFRTPGLSQEEIARRVAMRDDHIEFGSKFLFQPNIALGYDLSERTSIELAYIHLSNGQILGQGKNQGLDDLGLRVSYKLGN</sequence>
<evidence type="ECO:0000313" key="3">
    <source>
        <dbReference type="Proteomes" id="UP000662572"/>
    </source>
</evidence>
<dbReference type="InterPro" id="IPR018550">
    <property type="entry name" value="Lipid-A_deacylase-rel"/>
</dbReference>
<reference evidence="2" key="1">
    <citation type="journal article" date="2014" name="Int. J. Syst. Evol. Microbiol.">
        <title>Complete genome sequence of Corynebacterium casei LMG S-19264T (=DSM 44701T), isolated from a smear-ripened cheese.</title>
        <authorList>
            <consortium name="US DOE Joint Genome Institute (JGI-PGF)"/>
            <person name="Walter F."/>
            <person name="Albersmeier A."/>
            <person name="Kalinowski J."/>
            <person name="Ruckert C."/>
        </authorList>
    </citation>
    <scope>NUCLEOTIDE SEQUENCE</scope>
    <source>
        <strain evidence="2">KCTC 32296</strain>
    </source>
</reference>
<evidence type="ECO:0000256" key="1">
    <source>
        <dbReference type="SAM" id="SignalP"/>
    </source>
</evidence>
<dbReference type="EMBL" id="BMZB01000001">
    <property type="protein sequence ID" value="GGZ25568.1"/>
    <property type="molecule type" value="Genomic_DNA"/>
</dbReference>
<reference evidence="2" key="2">
    <citation type="submission" date="2020-09" db="EMBL/GenBank/DDBJ databases">
        <authorList>
            <person name="Sun Q."/>
            <person name="Kim S."/>
        </authorList>
    </citation>
    <scope>NUCLEOTIDE SEQUENCE</scope>
    <source>
        <strain evidence="2">KCTC 32296</strain>
    </source>
</reference>
<dbReference type="Proteomes" id="UP000662572">
    <property type="component" value="Unassembled WGS sequence"/>
</dbReference>
<dbReference type="RefSeq" id="WP_189485120.1">
    <property type="nucleotide sequence ID" value="NZ_BMZB01000001.1"/>
</dbReference>
<dbReference type="AlphaFoldDB" id="A0A918UPT7"/>
<organism evidence="2 3">
    <name type="scientific">Asticcacaulis endophyticus</name>
    <dbReference type="NCBI Taxonomy" id="1395890"/>
    <lineage>
        <taxon>Bacteria</taxon>
        <taxon>Pseudomonadati</taxon>
        <taxon>Pseudomonadota</taxon>
        <taxon>Alphaproteobacteria</taxon>
        <taxon>Caulobacterales</taxon>
        <taxon>Caulobacteraceae</taxon>
        <taxon>Asticcacaulis</taxon>
    </lineage>
</organism>
<keyword evidence="3" id="KW-1185">Reference proteome</keyword>
<comment type="caution">
    <text evidence="2">The sequence shown here is derived from an EMBL/GenBank/DDBJ whole genome shotgun (WGS) entry which is preliminary data.</text>
</comment>
<evidence type="ECO:0000313" key="2">
    <source>
        <dbReference type="EMBL" id="GGZ25568.1"/>
    </source>
</evidence>
<feature type="chain" id="PRO_5036883543" evidence="1">
    <location>
        <begin position="24"/>
        <end position="205"/>
    </location>
</feature>
<dbReference type="Gene3D" id="2.40.160.20">
    <property type="match status" value="1"/>
</dbReference>
<gene>
    <name evidence="2" type="ORF">GCM10011273_08700</name>
</gene>